<keyword evidence="3" id="KW-0963">Cytoplasm</keyword>
<evidence type="ECO:0000313" key="11">
    <source>
        <dbReference type="EMBL" id="RCN52426.1"/>
    </source>
</evidence>
<dbReference type="EMBL" id="JOJR01000007">
    <property type="protein sequence ID" value="RCN52426.1"/>
    <property type="molecule type" value="Genomic_DNA"/>
</dbReference>
<proteinExistence type="inferred from homology"/>
<protein>
    <recommendedName>
        <fullName evidence="6 9">Queuosine 5'-phosphate N-glycosylase/hydrolase</fullName>
        <ecNumber evidence="9">3.2.2.-</ecNumber>
    </recommendedName>
    <alternativeName>
        <fullName evidence="7 9">Queuosine-nucleotide N-glycosylase/hydrolase</fullName>
    </alternativeName>
</protein>
<name>A0A368H763_ANCCA</name>
<dbReference type="OrthoDB" id="10249667at2759"/>
<dbReference type="InterPro" id="IPR002478">
    <property type="entry name" value="PUA"/>
</dbReference>
<evidence type="ECO:0000313" key="12">
    <source>
        <dbReference type="Proteomes" id="UP000252519"/>
    </source>
</evidence>
<dbReference type="STRING" id="29170.A0A368H763"/>
<evidence type="ECO:0000256" key="9">
    <source>
        <dbReference type="RuleBase" id="RU365002"/>
    </source>
</evidence>
<comment type="function">
    <text evidence="9">Catalyzes the hydrolysis of queuosine 5'-phosphate, releasing the nucleobase queuine (q). Is required for salvage of queuine from exogenous queuosine (Q) that is imported and then converted to queuosine 5'-phosphate intracellularly.</text>
</comment>
<keyword evidence="4 9" id="KW-0378">Hydrolase</keyword>
<comment type="catalytic activity">
    <reaction evidence="8 9">
        <text>queuosine 5'-phosphate + H2O = queuine + D-ribose 5-phosphate</text>
        <dbReference type="Rhea" id="RHEA:75387"/>
        <dbReference type="ChEBI" id="CHEBI:15377"/>
        <dbReference type="ChEBI" id="CHEBI:17433"/>
        <dbReference type="ChEBI" id="CHEBI:78346"/>
        <dbReference type="ChEBI" id="CHEBI:194371"/>
    </reaction>
    <physiologicalReaction direction="left-to-right" evidence="8 9">
        <dbReference type="Rhea" id="RHEA:75388"/>
    </physiologicalReaction>
</comment>
<dbReference type="InterPro" id="IPR015947">
    <property type="entry name" value="PUA-like_sf"/>
</dbReference>
<evidence type="ECO:0000256" key="5">
    <source>
        <dbReference type="ARBA" id="ARBA00035119"/>
    </source>
</evidence>
<sequence length="530" mass="59251">MSLINGALRPLDSGKFIMERGKLIKINEDGVQRVAQMIYDAVKDGSIAEVEFSAHAVHPKGKGREVIDWVFFADTVNFSFWPDKGSKYDVTYGGTKYTGYFAACAAINKALDSGLNMTSAEWMASASKDDVDGVFKSDGGYSIPLLDERVKAINDSGRVLLEKWNGSFYNCVLAAEGSAEKLLNIIVENFESFRDFAEFCGKKVSFLKRAQILVADVYGALKDDDPACAFSDIGILTMFADYRVPQALAYLGVLEYSKELLDALKPNHRLENGSLEEVELRGASIWACERIVSAIKKLRADEGDVVRPIYAMDVDIFAWVYRRKHAVEIEKKVPFHRTRMFKKFDEKEDITGATQLKSSIQVGFRFAKGIRNKIIELYPHIEPYLLDILPKKENFKLIKCKDHVELLADHNGVVQFLKTRNTDWIPTLRLLHKYPFMMPHQQVDKGAIKFVLNGSSIMCPGLTSPGAKMTPGVPAEAVVAVMAEGKQHALAIGQMKMSSEEIQSVNKGIGIENVHYLTDGLWRLAEKPIN</sequence>
<comment type="similarity">
    <text evidence="2">Belongs to the MCTS1 family.</text>
</comment>
<evidence type="ECO:0000256" key="1">
    <source>
        <dbReference type="ARBA" id="ARBA00004496"/>
    </source>
</evidence>
<accession>A0A368H763</accession>
<dbReference type="PANTHER" id="PTHR21314:SF0">
    <property type="entry name" value="QUEUOSINE 5'-PHOSPHATE N-GLYCOSYLASE_HYDROLASE"/>
    <property type="match status" value="1"/>
</dbReference>
<dbReference type="InterPro" id="IPR019438">
    <property type="entry name" value="Q_salvage"/>
</dbReference>
<dbReference type="GO" id="GO:0006400">
    <property type="term" value="P:tRNA modification"/>
    <property type="evidence" value="ECO:0007669"/>
    <property type="project" value="TreeGrafter"/>
</dbReference>
<dbReference type="FunFam" id="3.10.400.20:FF:000001">
    <property type="entry name" value="Malignant T-cell-amplified sequence 1"/>
    <property type="match status" value="1"/>
</dbReference>
<dbReference type="PROSITE" id="PS50890">
    <property type="entry name" value="PUA"/>
    <property type="match status" value="1"/>
</dbReference>
<comment type="caution">
    <text evidence="11">The sequence shown here is derived from an EMBL/GenBank/DDBJ whole genome shotgun (WGS) entry which is preliminary data.</text>
</comment>
<evidence type="ECO:0000256" key="4">
    <source>
        <dbReference type="ARBA" id="ARBA00022801"/>
    </source>
</evidence>
<dbReference type="SUPFAM" id="SSF88697">
    <property type="entry name" value="PUA domain-like"/>
    <property type="match status" value="1"/>
</dbReference>
<dbReference type="GO" id="GO:0005737">
    <property type="term" value="C:cytoplasm"/>
    <property type="evidence" value="ECO:0007669"/>
    <property type="project" value="UniProtKB-SubCell"/>
</dbReference>
<evidence type="ECO:0000259" key="10">
    <source>
        <dbReference type="SMART" id="SM00359"/>
    </source>
</evidence>
<evidence type="ECO:0000256" key="8">
    <source>
        <dbReference type="ARBA" id="ARBA00048204"/>
    </source>
</evidence>
<comment type="similarity">
    <text evidence="5 9">Belongs to the QNG1 protein family.</text>
</comment>
<gene>
    <name evidence="11" type="ORF">ANCCAN_01469</name>
</gene>
<dbReference type="Pfam" id="PF10343">
    <property type="entry name" value="Q_salvage"/>
    <property type="match status" value="1"/>
</dbReference>
<dbReference type="Pfam" id="PF17832">
    <property type="entry name" value="Pre-PUA"/>
    <property type="match status" value="1"/>
</dbReference>
<dbReference type="InterPro" id="IPR041366">
    <property type="entry name" value="Pre-PUA"/>
</dbReference>
<evidence type="ECO:0000256" key="2">
    <source>
        <dbReference type="ARBA" id="ARBA00008955"/>
    </source>
</evidence>
<dbReference type="GO" id="GO:0003723">
    <property type="term" value="F:RNA binding"/>
    <property type="evidence" value="ECO:0007669"/>
    <property type="project" value="InterPro"/>
</dbReference>
<dbReference type="NCBIfam" id="TIGR00451">
    <property type="entry name" value="unchar_dom_2"/>
    <property type="match status" value="1"/>
</dbReference>
<dbReference type="SMART" id="SM00359">
    <property type="entry name" value="PUA"/>
    <property type="match status" value="1"/>
</dbReference>
<reference evidence="11 12" key="1">
    <citation type="submission" date="2014-10" db="EMBL/GenBank/DDBJ databases">
        <title>Draft genome of the hookworm Ancylostoma caninum.</title>
        <authorList>
            <person name="Mitreva M."/>
        </authorList>
    </citation>
    <scope>NUCLEOTIDE SEQUENCE [LARGE SCALE GENOMIC DNA]</scope>
    <source>
        <strain evidence="11 12">Baltimore</strain>
    </source>
</reference>
<organism evidence="11 12">
    <name type="scientific">Ancylostoma caninum</name>
    <name type="common">Dog hookworm</name>
    <dbReference type="NCBI Taxonomy" id="29170"/>
    <lineage>
        <taxon>Eukaryota</taxon>
        <taxon>Metazoa</taxon>
        <taxon>Ecdysozoa</taxon>
        <taxon>Nematoda</taxon>
        <taxon>Chromadorea</taxon>
        <taxon>Rhabditida</taxon>
        <taxon>Rhabditina</taxon>
        <taxon>Rhabditomorpha</taxon>
        <taxon>Strongyloidea</taxon>
        <taxon>Ancylostomatidae</taxon>
        <taxon>Ancylostomatinae</taxon>
        <taxon>Ancylostoma</taxon>
    </lineage>
</organism>
<comment type="subcellular location">
    <subcellularLocation>
        <location evidence="1">Cytoplasm</location>
    </subcellularLocation>
</comment>
<dbReference type="GO" id="GO:0016787">
    <property type="term" value="F:hydrolase activity"/>
    <property type="evidence" value="ECO:0007669"/>
    <property type="project" value="UniProtKB-KW"/>
</dbReference>
<dbReference type="EC" id="3.2.2.-" evidence="9"/>
<feature type="domain" description="PUA" evidence="10">
    <location>
        <begin position="439"/>
        <end position="518"/>
    </location>
</feature>
<dbReference type="Pfam" id="PF01472">
    <property type="entry name" value="PUA"/>
    <property type="match status" value="1"/>
</dbReference>
<dbReference type="InterPro" id="IPR004521">
    <property type="entry name" value="Uncharacterised_CHP00451"/>
</dbReference>
<dbReference type="CDD" id="cd21155">
    <property type="entry name" value="PUA_MCTS-1-like"/>
    <property type="match status" value="1"/>
</dbReference>
<dbReference type="PANTHER" id="PTHR21314">
    <property type="entry name" value="QUEUOSINE 5'-PHOSPHATE N-GLYCOSYLASE_HYDROLASE-RELATED"/>
    <property type="match status" value="1"/>
</dbReference>
<dbReference type="Gene3D" id="3.10.400.20">
    <property type="match status" value="1"/>
</dbReference>
<dbReference type="CDD" id="cd11609">
    <property type="entry name" value="MCT1_N"/>
    <property type="match status" value="1"/>
</dbReference>
<dbReference type="Proteomes" id="UP000252519">
    <property type="component" value="Unassembled WGS sequence"/>
</dbReference>
<dbReference type="AlphaFoldDB" id="A0A368H763"/>
<evidence type="ECO:0000256" key="6">
    <source>
        <dbReference type="ARBA" id="ARBA00035306"/>
    </source>
</evidence>
<dbReference type="GO" id="GO:0002188">
    <property type="term" value="P:translation reinitiation"/>
    <property type="evidence" value="ECO:0007669"/>
    <property type="project" value="UniProtKB-ARBA"/>
</dbReference>
<keyword evidence="12" id="KW-1185">Reference proteome</keyword>
<evidence type="ECO:0000256" key="7">
    <source>
        <dbReference type="ARBA" id="ARBA00035393"/>
    </source>
</evidence>
<evidence type="ECO:0000256" key="3">
    <source>
        <dbReference type="ARBA" id="ARBA00022490"/>
    </source>
</evidence>